<gene>
    <name evidence="2" type="ORF">E2C01_038734</name>
</gene>
<name>A0A5B7FBK6_PORTR</name>
<accession>A0A5B7FBK6</accession>
<organism evidence="2 3">
    <name type="scientific">Portunus trituberculatus</name>
    <name type="common">Swimming crab</name>
    <name type="synonym">Neptunus trituberculatus</name>
    <dbReference type="NCBI Taxonomy" id="210409"/>
    <lineage>
        <taxon>Eukaryota</taxon>
        <taxon>Metazoa</taxon>
        <taxon>Ecdysozoa</taxon>
        <taxon>Arthropoda</taxon>
        <taxon>Crustacea</taxon>
        <taxon>Multicrustacea</taxon>
        <taxon>Malacostraca</taxon>
        <taxon>Eumalacostraca</taxon>
        <taxon>Eucarida</taxon>
        <taxon>Decapoda</taxon>
        <taxon>Pleocyemata</taxon>
        <taxon>Brachyura</taxon>
        <taxon>Eubrachyura</taxon>
        <taxon>Portunoidea</taxon>
        <taxon>Portunidae</taxon>
        <taxon>Portuninae</taxon>
        <taxon>Portunus</taxon>
    </lineage>
</organism>
<reference evidence="2 3" key="1">
    <citation type="submission" date="2019-05" db="EMBL/GenBank/DDBJ databases">
        <title>Another draft genome of Portunus trituberculatus and its Hox gene families provides insights of decapod evolution.</title>
        <authorList>
            <person name="Jeong J.-H."/>
            <person name="Song I."/>
            <person name="Kim S."/>
            <person name="Choi T."/>
            <person name="Kim D."/>
            <person name="Ryu S."/>
            <person name="Kim W."/>
        </authorList>
    </citation>
    <scope>NUCLEOTIDE SEQUENCE [LARGE SCALE GENOMIC DNA]</scope>
    <source>
        <tissue evidence="2">Muscle</tissue>
    </source>
</reference>
<evidence type="ECO:0000256" key="1">
    <source>
        <dbReference type="SAM" id="MobiDB-lite"/>
    </source>
</evidence>
<dbReference type="Proteomes" id="UP000324222">
    <property type="component" value="Unassembled WGS sequence"/>
</dbReference>
<evidence type="ECO:0000313" key="3">
    <source>
        <dbReference type="Proteomes" id="UP000324222"/>
    </source>
</evidence>
<feature type="region of interest" description="Disordered" evidence="1">
    <location>
        <begin position="65"/>
        <end position="86"/>
    </location>
</feature>
<dbReference type="AlphaFoldDB" id="A0A5B7FBK6"/>
<evidence type="ECO:0000313" key="2">
    <source>
        <dbReference type="EMBL" id="MPC45050.1"/>
    </source>
</evidence>
<keyword evidence="3" id="KW-1185">Reference proteome</keyword>
<feature type="compositionally biased region" description="Pro residues" evidence="1">
    <location>
        <begin position="66"/>
        <end position="77"/>
    </location>
</feature>
<protein>
    <submittedName>
        <fullName evidence="2">Uncharacterized protein</fullName>
    </submittedName>
</protein>
<dbReference type="EMBL" id="VSRR010006548">
    <property type="protein sequence ID" value="MPC45050.1"/>
    <property type="molecule type" value="Genomic_DNA"/>
</dbReference>
<sequence>MSRAALHDWNSRLEKSGLSITANHSNGDHCKVVVWYEVGALCSWWLSTKQMEFTANVGIHIMTISPPAPPRPAPPNHTTPHHTTYE</sequence>
<comment type="caution">
    <text evidence="2">The sequence shown here is derived from an EMBL/GenBank/DDBJ whole genome shotgun (WGS) entry which is preliminary data.</text>
</comment>
<proteinExistence type="predicted"/>